<name>A0ABY6CXF2_9BACT</name>
<reference evidence="1" key="1">
    <citation type="submission" date="2022-10" db="EMBL/GenBank/DDBJ databases">
        <title>Comparative genomics and taxonomic characterization of three novel marine species of genus Reichenbachiella exhibiting antioxidant and polysaccharide degradation activities.</title>
        <authorList>
            <person name="Muhammad N."/>
            <person name="Lee Y.-J."/>
            <person name="Ko J."/>
            <person name="Kim S.-G."/>
        </authorList>
    </citation>
    <scope>NUCLEOTIDE SEQUENCE</scope>
    <source>
        <strain evidence="1">Wsw4-B4</strain>
    </source>
</reference>
<dbReference type="RefSeq" id="WP_263050342.1">
    <property type="nucleotide sequence ID" value="NZ_CP106735.1"/>
</dbReference>
<dbReference type="Proteomes" id="UP001062165">
    <property type="component" value="Chromosome"/>
</dbReference>
<gene>
    <name evidence="1" type="ORF">N7E81_14645</name>
</gene>
<dbReference type="SUPFAM" id="SSF48371">
    <property type="entry name" value="ARM repeat"/>
    <property type="match status" value="1"/>
</dbReference>
<dbReference type="InterPro" id="IPR016024">
    <property type="entry name" value="ARM-type_fold"/>
</dbReference>
<proteinExistence type="predicted"/>
<evidence type="ECO:0008006" key="3">
    <source>
        <dbReference type="Google" id="ProtNLM"/>
    </source>
</evidence>
<evidence type="ECO:0000313" key="1">
    <source>
        <dbReference type="EMBL" id="UXX78597.1"/>
    </source>
</evidence>
<keyword evidence="2" id="KW-1185">Reference proteome</keyword>
<dbReference type="EMBL" id="CP106735">
    <property type="protein sequence ID" value="UXX78597.1"/>
    <property type="molecule type" value="Genomic_DNA"/>
</dbReference>
<sequence length="169" mass="19511">MDLKKQLALVHSKENARLIADHIASDEDRFAELMQLFFYPEYRVSQRAAHAVSHCVDAYPHLLLPYIGPMIEYLQSNPEVAIRRNTVRLLQSQEIPEAFQGILLEKCFEYLQQAHETAAVKAFSMTIIHRFTKQYPELKPELKLVIEDVLLHATPGVMNRGKKILKDLN</sequence>
<evidence type="ECO:0000313" key="2">
    <source>
        <dbReference type="Proteomes" id="UP001062165"/>
    </source>
</evidence>
<protein>
    <recommendedName>
        <fullName evidence="3">HEAT repeat-containing protein</fullName>
    </recommendedName>
</protein>
<accession>A0ABY6CXF2</accession>
<organism evidence="1 2">
    <name type="scientific">Reichenbachiella carrageenanivorans</name>
    <dbReference type="NCBI Taxonomy" id="2979869"/>
    <lineage>
        <taxon>Bacteria</taxon>
        <taxon>Pseudomonadati</taxon>
        <taxon>Bacteroidota</taxon>
        <taxon>Cytophagia</taxon>
        <taxon>Cytophagales</taxon>
        <taxon>Reichenbachiellaceae</taxon>
        <taxon>Reichenbachiella</taxon>
    </lineage>
</organism>